<dbReference type="GO" id="GO:0005886">
    <property type="term" value="C:plasma membrane"/>
    <property type="evidence" value="ECO:0007669"/>
    <property type="project" value="UniProtKB-SubCell"/>
</dbReference>
<gene>
    <name evidence="6" type="ORF">LMG31506_05253</name>
</gene>
<comment type="similarity">
    <text evidence="5">Belongs to the 4-toluene sulfonate uptake permease (TSUP) (TC 2.A.102) family.</text>
</comment>
<sequence length="256" mass="25169">MSNWPADGLILLAGMAIGATSIGGVAVVPVLSGIGGVTLPQAIAASSLAFLPTGLLGWCVACREAKVWHKSWPLHIAALIGALAGATAVHSLPPGAARIGLALLTAASGLYGLASASASASVSAAAAASTAPERPMPGQAALFALGLGVGFASALSGTGGPVLLLPLLILWRAPTVTAVAAAMAIQLPVAVAASAAHMLAGQLPVALGVQTGVILLAGAWTGRLVMRRLPGRALRLGTSLCLIAVAGWYGLSHWSP</sequence>
<evidence type="ECO:0000256" key="4">
    <source>
        <dbReference type="ARBA" id="ARBA00023136"/>
    </source>
</evidence>
<feature type="transmembrane region" description="Helical" evidence="5">
    <location>
        <begin position="9"/>
        <end position="31"/>
    </location>
</feature>
<dbReference type="PANTHER" id="PTHR43701:SF2">
    <property type="entry name" value="MEMBRANE TRANSPORTER PROTEIN YJNA-RELATED"/>
    <property type="match status" value="1"/>
</dbReference>
<dbReference type="EMBL" id="CAJPUY010000023">
    <property type="protein sequence ID" value="CAG2154953.1"/>
    <property type="molecule type" value="Genomic_DNA"/>
</dbReference>
<protein>
    <recommendedName>
        <fullName evidence="5">Probable membrane transporter protein</fullName>
    </recommendedName>
</protein>
<evidence type="ECO:0000256" key="5">
    <source>
        <dbReference type="RuleBase" id="RU363041"/>
    </source>
</evidence>
<feature type="transmembrane region" description="Helical" evidence="5">
    <location>
        <begin position="175"/>
        <end position="196"/>
    </location>
</feature>
<comment type="caution">
    <text evidence="6">The sequence shown here is derived from an EMBL/GenBank/DDBJ whole genome shotgun (WGS) entry which is preliminary data.</text>
</comment>
<evidence type="ECO:0000313" key="6">
    <source>
        <dbReference type="EMBL" id="CAG2154953.1"/>
    </source>
</evidence>
<keyword evidence="3 5" id="KW-1133">Transmembrane helix</keyword>
<dbReference type="PANTHER" id="PTHR43701">
    <property type="entry name" value="MEMBRANE TRANSPORTER PROTEIN MJ0441-RELATED"/>
    <property type="match status" value="1"/>
</dbReference>
<keyword evidence="4 5" id="KW-0472">Membrane</keyword>
<organism evidence="6 7">
    <name type="scientific">Cupriavidus yeoncheonensis</name>
    <dbReference type="NCBI Taxonomy" id="1462994"/>
    <lineage>
        <taxon>Bacteria</taxon>
        <taxon>Pseudomonadati</taxon>
        <taxon>Pseudomonadota</taxon>
        <taxon>Betaproteobacteria</taxon>
        <taxon>Burkholderiales</taxon>
        <taxon>Burkholderiaceae</taxon>
        <taxon>Cupriavidus</taxon>
    </lineage>
</organism>
<evidence type="ECO:0000256" key="2">
    <source>
        <dbReference type="ARBA" id="ARBA00022692"/>
    </source>
</evidence>
<comment type="subcellular location">
    <subcellularLocation>
        <location evidence="5">Cell membrane</location>
        <topology evidence="5">Multi-pass membrane protein</topology>
    </subcellularLocation>
    <subcellularLocation>
        <location evidence="1">Membrane</location>
        <topology evidence="1">Multi-pass membrane protein</topology>
    </subcellularLocation>
</comment>
<dbReference type="Proteomes" id="UP000672934">
    <property type="component" value="Unassembled WGS sequence"/>
</dbReference>
<feature type="transmembrane region" description="Helical" evidence="5">
    <location>
        <begin position="233"/>
        <end position="251"/>
    </location>
</feature>
<keyword evidence="7" id="KW-1185">Reference proteome</keyword>
<dbReference type="InterPro" id="IPR002781">
    <property type="entry name" value="TM_pro_TauE-like"/>
</dbReference>
<proteinExistence type="inferred from homology"/>
<keyword evidence="2 5" id="KW-0812">Transmembrane</keyword>
<keyword evidence="5" id="KW-1003">Cell membrane</keyword>
<dbReference type="Pfam" id="PF01925">
    <property type="entry name" value="TauE"/>
    <property type="match status" value="1"/>
</dbReference>
<dbReference type="InterPro" id="IPR051598">
    <property type="entry name" value="TSUP/Inactive_protease-like"/>
</dbReference>
<evidence type="ECO:0000256" key="3">
    <source>
        <dbReference type="ARBA" id="ARBA00022989"/>
    </source>
</evidence>
<feature type="transmembrane region" description="Helical" evidence="5">
    <location>
        <begin position="140"/>
        <end position="169"/>
    </location>
</feature>
<evidence type="ECO:0000313" key="7">
    <source>
        <dbReference type="Proteomes" id="UP000672934"/>
    </source>
</evidence>
<feature type="transmembrane region" description="Helical" evidence="5">
    <location>
        <begin position="203"/>
        <end position="221"/>
    </location>
</feature>
<dbReference type="AlphaFoldDB" id="A0A916IYW4"/>
<feature type="transmembrane region" description="Helical" evidence="5">
    <location>
        <begin position="43"/>
        <end position="62"/>
    </location>
</feature>
<dbReference type="RefSeq" id="WP_211950102.1">
    <property type="nucleotide sequence ID" value="NZ_CAJPUY010000023.1"/>
</dbReference>
<reference evidence="6" key="1">
    <citation type="submission" date="2021-03" db="EMBL/GenBank/DDBJ databases">
        <authorList>
            <person name="Peeters C."/>
        </authorList>
    </citation>
    <scope>NUCLEOTIDE SEQUENCE</scope>
    <source>
        <strain evidence="6">LMG 31506</strain>
    </source>
</reference>
<feature type="transmembrane region" description="Helical" evidence="5">
    <location>
        <begin position="99"/>
        <end position="128"/>
    </location>
</feature>
<accession>A0A916IYW4</accession>
<feature type="transmembrane region" description="Helical" evidence="5">
    <location>
        <begin position="74"/>
        <end position="93"/>
    </location>
</feature>
<evidence type="ECO:0000256" key="1">
    <source>
        <dbReference type="ARBA" id="ARBA00004141"/>
    </source>
</evidence>
<name>A0A916IYW4_9BURK</name>